<dbReference type="AlphaFoldDB" id="A0A3B5Q6R5"/>
<accession>A0A3B5Q6R5</accession>
<dbReference type="GeneTree" id="ENSGT01130000280857"/>
<dbReference type="Proteomes" id="UP000002852">
    <property type="component" value="Unassembled WGS sequence"/>
</dbReference>
<dbReference type="OMA" id="FICYSEC"/>
<reference evidence="2" key="3">
    <citation type="submission" date="2025-08" db="UniProtKB">
        <authorList>
            <consortium name="Ensembl"/>
        </authorList>
    </citation>
    <scope>IDENTIFICATION</scope>
    <source>
        <strain evidence="2">JP 163 A</strain>
    </source>
</reference>
<keyword evidence="3" id="KW-1185">Reference proteome</keyword>
<reference evidence="2" key="4">
    <citation type="submission" date="2025-09" db="UniProtKB">
        <authorList>
            <consortium name="Ensembl"/>
        </authorList>
    </citation>
    <scope>IDENTIFICATION</scope>
    <source>
        <strain evidence="2">JP 163 A</strain>
    </source>
</reference>
<evidence type="ECO:0000259" key="1">
    <source>
        <dbReference type="PROSITE" id="PS50041"/>
    </source>
</evidence>
<reference evidence="3" key="1">
    <citation type="submission" date="2012-01" db="EMBL/GenBank/DDBJ databases">
        <authorList>
            <person name="Walter R."/>
            <person name="Schartl M."/>
            <person name="Warren W."/>
        </authorList>
    </citation>
    <scope>NUCLEOTIDE SEQUENCE [LARGE SCALE GENOMIC DNA]</scope>
    <source>
        <strain evidence="3">JP 163 A</strain>
    </source>
</reference>
<name>A0A3B5Q6R5_XIPMA</name>
<sequence length="139" mass="16435">YIIVDELKTWTEAQRYCRENHKDLATITNMEDVRMLNDLATGRTSMSWKMTRAWIGLHEDVNSWRWSMSDQYQNQFRNWAAGQPNNKFDAVIQRGAQRCSPSRHCHVCSKTKTLQPTLRNFLPYFHIFSSWSLTAICPF</sequence>
<protein>
    <recommendedName>
        <fullName evidence="1">C-type lectin domain-containing protein</fullName>
    </recommendedName>
</protein>
<dbReference type="InParanoid" id="A0A3B5Q6R5"/>
<proteinExistence type="predicted"/>
<dbReference type="PANTHER" id="PTHR45784:SF3">
    <property type="entry name" value="C-TYPE LECTIN DOMAIN FAMILY 4 MEMBER K-LIKE-RELATED"/>
    <property type="match status" value="1"/>
</dbReference>
<dbReference type="PROSITE" id="PS50041">
    <property type="entry name" value="C_TYPE_LECTIN_2"/>
    <property type="match status" value="1"/>
</dbReference>
<evidence type="ECO:0000313" key="2">
    <source>
        <dbReference type="Ensembl" id="ENSXMAP00000026547.1"/>
    </source>
</evidence>
<dbReference type="Ensembl" id="ENSXMAT00000038227.1">
    <property type="protein sequence ID" value="ENSXMAP00000026547.1"/>
    <property type="gene ID" value="ENSXMAG00000027647.1"/>
</dbReference>
<dbReference type="InterPro" id="IPR001304">
    <property type="entry name" value="C-type_lectin-like"/>
</dbReference>
<dbReference type="Gene3D" id="3.10.100.10">
    <property type="entry name" value="Mannose-Binding Protein A, subunit A"/>
    <property type="match status" value="1"/>
</dbReference>
<reference evidence="3" key="2">
    <citation type="journal article" date="2013" name="Nat. Genet.">
        <title>The genome of the platyfish, Xiphophorus maculatus, provides insights into evolutionary adaptation and several complex traits.</title>
        <authorList>
            <person name="Schartl M."/>
            <person name="Walter R.B."/>
            <person name="Shen Y."/>
            <person name="Garcia T."/>
            <person name="Catchen J."/>
            <person name="Amores A."/>
            <person name="Braasch I."/>
            <person name="Chalopin D."/>
            <person name="Volff J.N."/>
            <person name="Lesch K.P."/>
            <person name="Bisazza A."/>
            <person name="Minx P."/>
            <person name="Hillier L."/>
            <person name="Wilson R.K."/>
            <person name="Fuerstenberg S."/>
            <person name="Boore J."/>
            <person name="Searle S."/>
            <person name="Postlethwait J.H."/>
            <person name="Warren W.C."/>
        </authorList>
    </citation>
    <scope>NUCLEOTIDE SEQUENCE [LARGE SCALE GENOMIC DNA]</scope>
    <source>
        <strain evidence="3">JP 163 A</strain>
    </source>
</reference>
<dbReference type="Pfam" id="PF00059">
    <property type="entry name" value="Lectin_C"/>
    <property type="match status" value="1"/>
</dbReference>
<dbReference type="InterPro" id="IPR016186">
    <property type="entry name" value="C-type_lectin-like/link_sf"/>
</dbReference>
<organism evidence="2 3">
    <name type="scientific">Xiphophorus maculatus</name>
    <name type="common">Southern platyfish</name>
    <name type="synonym">Platypoecilus maculatus</name>
    <dbReference type="NCBI Taxonomy" id="8083"/>
    <lineage>
        <taxon>Eukaryota</taxon>
        <taxon>Metazoa</taxon>
        <taxon>Chordata</taxon>
        <taxon>Craniata</taxon>
        <taxon>Vertebrata</taxon>
        <taxon>Euteleostomi</taxon>
        <taxon>Actinopterygii</taxon>
        <taxon>Neopterygii</taxon>
        <taxon>Teleostei</taxon>
        <taxon>Neoteleostei</taxon>
        <taxon>Acanthomorphata</taxon>
        <taxon>Ovalentaria</taxon>
        <taxon>Atherinomorphae</taxon>
        <taxon>Cyprinodontiformes</taxon>
        <taxon>Poeciliidae</taxon>
        <taxon>Poeciliinae</taxon>
        <taxon>Xiphophorus</taxon>
    </lineage>
</organism>
<feature type="domain" description="C-type lectin" evidence="1">
    <location>
        <begin position="1"/>
        <end position="99"/>
    </location>
</feature>
<dbReference type="InterPro" id="IPR016187">
    <property type="entry name" value="CTDL_fold"/>
</dbReference>
<evidence type="ECO:0000313" key="3">
    <source>
        <dbReference type="Proteomes" id="UP000002852"/>
    </source>
</evidence>
<dbReference type="PANTHER" id="PTHR45784">
    <property type="entry name" value="C-TYPE LECTIN DOMAIN FAMILY 20 MEMBER A-RELATED"/>
    <property type="match status" value="1"/>
</dbReference>
<dbReference type="SUPFAM" id="SSF56436">
    <property type="entry name" value="C-type lectin-like"/>
    <property type="match status" value="1"/>
</dbReference>